<proteinExistence type="predicted"/>
<evidence type="ECO:0000259" key="1">
    <source>
        <dbReference type="Pfam" id="PF11817"/>
    </source>
</evidence>
<evidence type="ECO:0000259" key="2">
    <source>
        <dbReference type="Pfam" id="PF23643"/>
    </source>
</evidence>
<evidence type="ECO:0000313" key="4">
    <source>
        <dbReference type="Proteomes" id="UP000663832"/>
    </source>
</evidence>
<dbReference type="OrthoDB" id="6278596at2759"/>
<dbReference type="PANTHER" id="PTHR14374">
    <property type="entry name" value="FOIE GRAS"/>
    <property type="match status" value="1"/>
</dbReference>
<protein>
    <recommendedName>
        <fullName evidence="5">Trafficking protein particle complex subunit 11</fullName>
    </recommendedName>
</protein>
<accession>A0A814WEJ1</accession>
<dbReference type="InterPro" id="IPR055428">
    <property type="entry name" value="TRAPPC13_C"/>
</dbReference>
<feature type="domain" description="Trafficking protein particle complex subunit 13 C-terminal" evidence="2">
    <location>
        <begin position="994"/>
        <end position="1069"/>
    </location>
</feature>
<dbReference type="GO" id="GO:0005737">
    <property type="term" value="C:cytoplasm"/>
    <property type="evidence" value="ECO:0007669"/>
    <property type="project" value="TreeGrafter"/>
</dbReference>
<dbReference type="InterPro" id="IPR021773">
    <property type="entry name" value="TPC11"/>
</dbReference>
<gene>
    <name evidence="3" type="ORF">QVE165_LOCUS25768</name>
</gene>
<feature type="domain" description="Trafficking protein particle complex subunit 11" evidence="1">
    <location>
        <begin position="268"/>
        <end position="526"/>
    </location>
</feature>
<evidence type="ECO:0000313" key="3">
    <source>
        <dbReference type="EMBL" id="CAF1200288.1"/>
    </source>
</evidence>
<dbReference type="EMBL" id="CAJNOM010000188">
    <property type="protein sequence ID" value="CAF1200288.1"/>
    <property type="molecule type" value="Genomic_DNA"/>
</dbReference>
<dbReference type="PANTHER" id="PTHR14374:SF0">
    <property type="entry name" value="TRAFFICKING PROTEIN PARTICLE COMPLEX SUBUNIT 11"/>
    <property type="match status" value="1"/>
</dbReference>
<name>A0A814WEJ1_9BILA</name>
<reference evidence="3" key="1">
    <citation type="submission" date="2021-02" db="EMBL/GenBank/DDBJ databases">
        <authorList>
            <person name="Nowell W R."/>
        </authorList>
    </citation>
    <scope>NUCLEOTIDE SEQUENCE</scope>
</reference>
<organism evidence="3 4">
    <name type="scientific">Adineta steineri</name>
    <dbReference type="NCBI Taxonomy" id="433720"/>
    <lineage>
        <taxon>Eukaryota</taxon>
        <taxon>Metazoa</taxon>
        <taxon>Spiralia</taxon>
        <taxon>Gnathifera</taxon>
        <taxon>Rotifera</taxon>
        <taxon>Eurotatoria</taxon>
        <taxon>Bdelloidea</taxon>
        <taxon>Adinetida</taxon>
        <taxon>Adinetidae</taxon>
        <taxon>Adineta</taxon>
    </lineage>
</organism>
<sequence length="1100" mass="127246">MAWACIMPEELSIVPRGLVCLANLDTRHQPVHRSIWELLDKERANVPLRYRLVDIDEQYPTSKAKRATYEWYVPKGILKTSWMHKHLHLVPSLVVIFFELDWNDPLFKEKQTELKNNIDLVRTNLDGRGAAISVVLLQNKNSFPTVDDVYSSERDQMANTLCTYFDIPKRSLCVLPVLPQPDNLSAWIDRLEQTFIESSQNYYMNEIRRVKKHKETLNNITHQLLHIRHQFKVGFFSELKQDIPSAVKSYKNAYSYLIDNARIHDTNILEMKIIAGFLNYKICRISFELSQPVEAINHFRRHADIFKSKTGPVDLAFEHKAWLSKQFQTFADLFTRCPLAIQTQHPGFYYQESAYQSMARKQIAQTTCRRIEPTDFDPNEFLKPTEFYGQRPWRQHHQSRTLTKIQKGMEISDAQKEREAIAALRDAESRVNHSELIISLLVQAITHFKKHSSNRMKLYLMYNLAEEYASSKDYDKALNYYNHIVQAYRTEQWWPILEAILPSALKCAYLSANLQDWIRFSLEILNPNIQLSSQIKNQTQTNLENLIIKNLAPQVEPTVSANDDKWKALLNKQPIVIDADTFKGLLECKVYFTHDAVSVDCDITLQVALKNGFPLPIEFDQLLVYFNLKEYDDLANVTDVEKLKFSPNEQRILTFNFTPRGDHVQRTLEITSVSLIYGKINQTHIDFQWRTSLQPNPSFQQGPLTPKWQIKAGHILWENLPIRRKTNVIMRAAEVQLTVEHQLPVLLYESYPIKIHIKNCENVDIQSAVLTCICSNTDENSSTSDDTFLFYATADSNSETTTNICSMTFKTINKDTEIEQDLYIRCNNNRSREIIIRLSYERLNLHCMKEILIPLTVVNPFSIQFQTMGMMMEPLASLRAQEPFILMIDTKCISTIPITIVSTNLKPSQFIISECAIESQINNTQLKQDEVVTEGFCLRTQPIATPIVQNLLVGEYSLYWKRSSHPDIPKLCTTFSLSDFNVEQQQVYVEVSIPNNVPLQEPFQINYRIHNRSNIVHEYKINLEQINLIVAVCGSTMTSLLVPPHSSSDVNYTLVATLCGFVQLPKFKISMIRPPTQEIDESIDRTLPTHIFVVPSLKNS</sequence>
<dbReference type="SUPFAM" id="SSF48452">
    <property type="entry name" value="TPR-like"/>
    <property type="match status" value="1"/>
</dbReference>
<dbReference type="Pfam" id="PF11817">
    <property type="entry name" value="Foie-gras_1"/>
    <property type="match status" value="1"/>
</dbReference>
<evidence type="ECO:0008006" key="5">
    <source>
        <dbReference type="Google" id="ProtNLM"/>
    </source>
</evidence>
<dbReference type="AlphaFoldDB" id="A0A814WEJ1"/>
<comment type="caution">
    <text evidence="3">The sequence shown here is derived from an EMBL/GenBank/DDBJ whole genome shotgun (WGS) entry which is preliminary data.</text>
</comment>
<dbReference type="InterPro" id="IPR011990">
    <property type="entry name" value="TPR-like_helical_dom_sf"/>
</dbReference>
<keyword evidence="4" id="KW-1185">Reference proteome</keyword>
<dbReference type="Proteomes" id="UP000663832">
    <property type="component" value="Unassembled WGS sequence"/>
</dbReference>
<dbReference type="Pfam" id="PF23643">
    <property type="entry name" value="TRAPPC13_C"/>
    <property type="match status" value="1"/>
</dbReference>